<keyword evidence="3" id="KW-0443">Lipid metabolism</keyword>
<keyword evidence="7" id="KW-1185">Reference proteome</keyword>
<dbReference type="InterPro" id="IPR000073">
    <property type="entry name" value="AB_hydrolase_1"/>
</dbReference>
<dbReference type="PANTHER" id="PTHR10272:SF0">
    <property type="entry name" value="PLATELET-ACTIVATING FACTOR ACETYLHYDROLASE"/>
    <property type="match status" value="1"/>
</dbReference>
<keyword evidence="4" id="KW-0732">Signal</keyword>
<evidence type="ECO:0000259" key="5">
    <source>
        <dbReference type="Pfam" id="PF00561"/>
    </source>
</evidence>
<evidence type="ECO:0000256" key="2">
    <source>
        <dbReference type="ARBA" id="ARBA00022963"/>
    </source>
</evidence>
<evidence type="ECO:0000256" key="4">
    <source>
        <dbReference type="SAM" id="SignalP"/>
    </source>
</evidence>
<dbReference type="PANTHER" id="PTHR10272">
    <property type="entry name" value="PLATELET-ACTIVATING FACTOR ACETYLHYDROLASE"/>
    <property type="match status" value="1"/>
</dbReference>
<evidence type="ECO:0000313" key="7">
    <source>
        <dbReference type="Proteomes" id="UP000325606"/>
    </source>
</evidence>
<dbReference type="InterPro" id="IPR016986">
    <property type="entry name" value="UCP031982_abhydr"/>
</dbReference>
<feature type="chain" id="PRO_5023904634" evidence="4">
    <location>
        <begin position="29"/>
        <end position="371"/>
    </location>
</feature>
<evidence type="ECO:0000256" key="3">
    <source>
        <dbReference type="ARBA" id="ARBA00023098"/>
    </source>
</evidence>
<evidence type="ECO:0000313" key="6">
    <source>
        <dbReference type="EMBL" id="QEW07245.1"/>
    </source>
</evidence>
<dbReference type="InterPro" id="IPR029058">
    <property type="entry name" value="AB_hydrolase_fold"/>
</dbReference>
<dbReference type="EMBL" id="CP044222">
    <property type="protein sequence ID" value="QEW07245.1"/>
    <property type="molecule type" value="Genomic_DNA"/>
</dbReference>
<dbReference type="SUPFAM" id="SSF53474">
    <property type="entry name" value="alpha/beta-Hydrolases"/>
    <property type="match status" value="1"/>
</dbReference>
<dbReference type="GO" id="GO:0003847">
    <property type="term" value="F:1-alkyl-2-acetylglycerophosphocholine esterase activity"/>
    <property type="evidence" value="ECO:0007669"/>
    <property type="project" value="TreeGrafter"/>
</dbReference>
<dbReference type="Pfam" id="PF00561">
    <property type="entry name" value="Abhydrolase_1"/>
    <property type="match status" value="1"/>
</dbReference>
<proteinExistence type="predicted"/>
<dbReference type="PIRSF" id="PIRSF031982">
    <property type="entry name" value="UCP031982_abhydr"/>
    <property type="match status" value="1"/>
</dbReference>
<dbReference type="RefSeq" id="WP_151056462.1">
    <property type="nucleotide sequence ID" value="NZ_CP044222.1"/>
</dbReference>
<accession>A0A5J6LFC8</accession>
<dbReference type="AlphaFoldDB" id="A0A5J6LFC8"/>
<dbReference type="Gene3D" id="3.40.50.1820">
    <property type="entry name" value="alpha/beta hydrolase"/>
    <property type="match status" value="1"/>
</dbReference>
<evidence type="ECO:0000256" key="1">
    <source>
        <dbReference type="ARBA" id="ARBA00022801"/>
    </source>
</evidence>
<sequence>MHRLQGFKRLYQSLLFIGLGLCIATAQAQDPYPTQNYTTGRINFSLEDTKTGRNLEGYIWYPSVDSSEPVWAHGNTELVWEPIAVVPDAAPIADSFPVLVLSHGLFGTAHNQAWLAQAMVAQGYLVVAINHPGTSHFFRDPEQRRELWQRAHDISRVIDYISTDFVFADQVRQDEIYMAGHSLGGHTAMMLAGARYSATQFDEFCQLNPVELICGLFTDWGVAKTPDDIQQMEMDWSDSRIKAFAIFDLGGSQSFDRNSLAAIDVPMLIYAAPKNIMGLDLDIESRYLITQLLQQTFRYHEPEQLAHFDFLGLCTEKALQVLKVEEPDDVYVCIEGRDKRRAMHRQIIEQLSAFLQVNGSSQGDTNYPLEQ</sequence>
<protein>
    <submittedName>
        <fullName evidence="6">Alpha/beta fold hydrolase</fullName>
    </submittedName>
</protein>
<keyword evidence="2" id="KW-0442">Lipid degradation</keyword>
<feature type="domain" description="AB hydrolase-1" evidence="5">
    <location>
        <begin position="97"/>
        <end position="193"/>
    </location>
</feature>
<keyword evidence="1 6" id="KW-0378">Hydrolase</keyword>
<dbReference type="KEGG" id="nik:F5I99_12450"/>
<gene>
    <name evidence="6" type="ORF">F5I99_12450</name>
</gene>
<dbReference type="Proteomes" id="UP000325606">
    <property type="component" value="Chromosome"/>
</dbReference>
<dbReference type="GO" id="GO:0016042">
    <property type="term" value="P:lipid catabolic process"/>
    <property type="evidence" value="ECO:0007669"/>
    <property type="project" value="UniProtKB-KW"/>
</dbReference>
<name>A0A5J6LFC8_9GAMM</name>
<reference evidence="6 7" key="1">
    <citation type="submission" date="2019-09" db="EMBL/GenBank/DDBJ databases">
        <title>Nitrincola iocasae sp. nov., a bacterium isolated from the sediment collected at a cold seep field in South China Sea.</title>
        <authorList>
            <person name="Zhang H."/>
            <person name="Wang H."/>
            <person name="Li C."/>
        </authorList>
    </citation>
    <scope>NUCLEOTIDE SEQUENCE [LARGE SCALE GENOMIC DNA]</scope>
    <source>
        <strain evidence="6 7">KXZD1103</strain>
    </source>
</reference>
<feature type="signal peptide" evidence="4">
    <location>
        <begin position="1"/>
        <end position="28"/>
    </location>
</feature>
<organism evidence="6 7">
    <name type="scientific">Nitrincola iocasae</name>
    <dbReference type="NCBI Taxonomy" id="2614693"/>
    <lineage>
        <taxon>Bacteria</taxon>
        <taxon>Pseudomonadati</taxon>
        <taxon>Pseudomonadota</taxon>
        <taxon>Gammaproteobacteria</taxon>
        <taxon>Oceanospirillales</taxon>
        <taxon>Oceanospirillaceae</taxon>
        <taxon>Nitrincola</taxon>
    </lineage>
</organism>